<proteinExistence type="predicted"/>
<reference evidence="9 10" key="1">
    <citation type="submission" date="2019-04" db="EMBL/GenBank/DDBJ databases">
        <authorList>
            <person name="Li M."/>
            <person name="Gao C."/>
        </authorList>
    </citation>
    <scope>NUCLEOTIDE SEQUENCE [LARGE SCALE GENOMIC DNA]</scope>
    <source>
        <strain evidence="9 10">BGMRC 2031</strain>
    </source>
</reference>
<organism evidence="9 10">
    <name type="scientific">Martelella alba</name>
    <dbReference type="NCBI Taxonomy" id="2590451"/>
    <lineage>
        <taxon>Bacteria</taxon>
        <taxon>Pseudomonadati</taxon>
        <taxon>Pseudomonadota</taxon>
        <taxon>Alphaproteobacteria</taxon>
        <taxon>Hyphomicrobiales</taxon>
        <taxon>Aurantimonadaceae</taxon>
        <taxon>Martelella</taxon>
    </lineage>
</organism>
<evidence type="ECO:0000256" key="2">
    <source>
        <dbReference type="ARBA" id="ARBA00022448"/>
    </source>
</evidence>
<feature type="domain" description="Major facilitator superfamily (MFS) profile" evidence="8">
    <location>
        <begin position="24"/>
        <end position="408"/>
    </location>
</feature>
<evidence type="ECO:0000256" key="4">
    <source>
        <dbReference type="ARBA" id="ARBA00022692"/>
    </source>
</evidence>
<sequence length="408" mass="42689">MQGTTMAMNIPAETADGSRYWRRNLFVCVFGSFTTIIAMTLLLPFLPLYVEQLGATGHAAISEWSGVAYGATFFSAALTAPLWGRLGDRYGRKLMMIRASLGMAIAMTLIGMAHSVWQLVALRLLAGLLGGYASGSMILVATQTPKAKTGWALGVMSSGIMAGNFVGPLIGGTLPPLIGIRMTFIAAGSAIFIAFLGTTFLLKEEPGAAKKRSSQPPVPGEAAFNKPVVAMLITGALLLIANMSVEPIITLYVAQLVTPERVTLVAGLAMSAAALGSILSASWLGRLADLIGHWTVIIACLLAAAVLLIPQAFVTQGWQLVVLRFFMGLALGGLLPCIASVIRHNVPDSIAGKMLGYSTSAQYVGQVAGPVLGGAVGGHLGMRPVFLGTCLLLFIGAAYNLAVRARIR</sequence>
<dbReference type="PANTHER" id="PTHR43414">
    <property type="entry name" value="MULTIDRUG RESISTANCE PROTEIN MDTG"/>
    <property type="match status" value="1"/>
</dbReference>
<keyword evidence="10" id="KW-1185">Reference proteome</keyword>
<keyword evidence="6 7" id="KW-0472">Membrane</keyword>
<feature type="transmembrane region" description="Helical" evidence="7">
    <location>
        <begin position="25"/>
        <end position="46"/>
    </location>
</feature>
<evidence type="ECO:0000313" key="10">
    <source>
        <dbReference type="Proteomes" id="UP000305202"/>
    </source>
</evidence>
<dbReference type="Gene3D" id="1.20.1720.10">
    <property type="entry name" value="Multidrug resistance protein D"/>
    <property type="match status" value="1"/>
</dbReference>
<dbReference type="PROSITE" id="PS50850">
    <property type="entry name" value="MFS"/>
    <property type="match status" value="1"/>
</dbReference>
<feature type="transmembrane region" description="Helical" evidence="7">
    <location>
        <begin position="354"/>
        <end position="373"/>
    </location>
</feature>
<dbReference type="InterPro" id="IPR036259">
    <property type="entry name" value="MFS_trans_sf"/>
</dbReference>
<evidence type="ECO:0000256" key="1">
    <source>
        <dbReference type="ARBA" id="ARBA00004651"/>
    </source>
</evidence>
<comment type="subcellular location">
    <subcellularLocation>
        <location evidence="1">Cell membrane</location>
        <topology evidence="1">Multi-pass membrane protein</topology>
    </subcellularLocation>
</comment>
<dbReference type="PANTHER" id="PTHR43414:SF6">
    <property type="entry name" value="MULTIDRUG RESISTANCE PROTEIN MDTG"/>
    <property type="match status" value="1"/>
</dbReference>
<feature type="transmembrane region" description="Helical" evidence="7">
    <location>
        <begin position="321"/>
        <end position="342"/>
    </location>
</feature>
<feature type="transmembrane region" description="Helical" evidence="7">
    <location>
        <begin position="264"/>
        <end position="284"/>
    </location>
</feature>
<feature type="transmembrane region" description="Helical" evidence="7">
    <location>
        <begin position="385"/>
        <end position="403"/>
    </location>
</feature>
<feature type="transmembrane region" description="Helical" evidence="7">
    <location>
        <begin position="151"/>
        <end position="170"/>
    </location>
</feature>
<dbReference type="InterPro" id="IPR011701">
    <property type="entry name" value="MFS"/>
</dbReference>
<gene>
    <name evidence="9" type="ORF">FCN80_09045</name>
</gene>
<feature type="transmembrane region" description="Helical" evidence="7">
    <location>
        <begin position="66"/>
        <end position="83"/>
    </location>
</feature>
<feature type="transmembrane region" description="Helical" evidence="7">
    <location>
        <begin position="182"/>
        <end position="202"/>
    </location>
</feature>
<keyword evidence="5 7" id="KW-1133">Transmembrane helix</keyword>
<evidence type="ECO:0000256" key="6">
    <source>
        <dbReference type="ARBA" id="ARBA00023136"/>
    </source>
</evidence>
<accession>A0ABY2SLT3</accession>
<evidence type="ECO:0000259" key="8">
    <source>
        <dbReference type="PROSITE" id="PS50850"/>
    </source>
</evidence>
<comment type="caution">
    <text evidence="9">The sequence shown here is derived from an EMBL/GenBank/DDBJ whole genome shotgun (WGS) entry which is preliminary data.</text>
</comment>
<evidence type="ECO:0000256" key="7">
    <source>
        <dbReference type="SAM" id="Phobius"/>
    </source>
</evidence>
<dbReference type="Gene3D" id="1.20.1250.20">
    <property type="entry name" value="MFS general substrate transporter like domains"/>
    <property type="match status" value="1"/>
</dbReference>
<dbReference type="SUPFAM" id="SSF103473">
    <property type="entry name" value="MFS general substrate transporter"/>
    <property type="match status" value="1"/>
</dbReference>
<keyword evidence="2" id="KW-0813">Transport</keyword>
<evidence type="ECO:0000256" key="3">
    <source>
        <dbReference type="ARBA" id="ARBA00022475"/>
    </source>
</evidence>
<name>A0ABY2SLT3_9HYPH</name>
<evidence type="ECO:0000256" key="5">
    <source>
        <dbReference type="ARBA" id="ARBA00022989"/>
    </source>
</evidence>
<keyword evidence="4 7" id="KW-0812">Transmembrane</keyword>
<dbReference type="Proteomes" id="UP000305202">
    <property type="component" value="Unassembled WGS sequence"/>
</dbReference>
<keyword evidence="3" id="KW-1003">Cell membrane</keyword>
<dbReference type="InterPro" id="IPR001958">
    <property type="entry name" value="Tet-R_TetA/multi-R_MdtG-like"/>
</dbReference>
<evidence type="ECO:0000313" key="9">
    <source>
        <dbReference type="EMBL" id="TKI06729.1"/>
    </source>
</evidence>
<dbReference type="Pfam" id="PF07690">
    <property type="entry name" value="MFS_1"/>
    <property type="match status" value="2"/>
</dbReference>
<feature type="transmembrane region" description="Helical" evidence="7">
    <location>
        <begin position="120"/>
        <end position="139"/>
    </location>
</feature>
<dbReference type="PRINTS" id="PR01035">
    <property type="entry name" value="TCRTETA"/>
</dbReference>
<feature type="transmembrane region" description="Helical" evidence="7">
    <location>
        <begin position="291"/>
        <end position="309"/>
    </location>
</feature>
<dbReference type="EMBL" id="SZPQ01000010">
    <property type="protein sequence ID" value="TKI06729.1"/>
    <property type="molecule type" value="Genomic_DNA"/>
</dbReference>
<feature type="transmembrane region" description="Helical" evidence="7">
    <location>
        <begin position="95"/>
        <end position="114"/>
    </location>
</feature>
<dbReference type="InterPro" id="IPR020846">
    <property type="entry name" value="MFS_dom"/>
</dbReference>
<protein>
    <submittedName>
        <fullName evidence="9">Multidrug efflux MFS transporter</fullName>
    </submittedName>
</protein>